<evidence type="ECO:0000256" key="2">
    <source>
        <dbReference type="SAM" id="MobiDB-lite"/>
    </source>
</evidence>
<sequence length="193" mass="21663">MTGKRWKSPIASLSLSGMLFACSTGYPPSSLDLLRQSSLDIQQHHLVRAETILERLKKSMPEDPAVWNNLATVAFLQKDYARSLSMMDQALALKPMSPRLRMNKARLLLAMAKNQAARTILRKMIRMRPWPKGYRILLAIAEKRTGHQEAARILFEELIANHPDDPMAQKYLSGLSPGEPGKKPPPPVKITSP</sequence>
<evidence type="ECO:0000256" key="3">
    <source>
        <dbReference type="SAM" id="SignalP"/>
    </source>
</evidence>
<dbReference type="InterPro" id="IPR019734">
    <property type="entry name" value="TPR_rpt"/>
</dbReference>
<dbReference type="InterPro" id="IPR011990">
    <property type="entry name" value="TPR-like_helical_dom_sf"/>
</dbReference>
<dbReference type="SUPFAM" id="SSF48452">
    <property type="entry name" value="TPR-like"/>
    <property type="match status" value="1"/>
</dbReference>
<dbReference type="Pfam" id="PF12895">
    <property type="entry name" value="ANAPC3"/>
    <property type="match status" value="1"/>
</dbReference>
<dbReference type="EMBL" id="DTMM01000137">
    <property type="protein sequence ID" value="HFT93614.1"/>
    <property type="molecule type" value="Genomic_DNA"/>
</dbReference>
<evidence type="ECO:0000313" key="4">
    <source>
        <dbReference type="EMBL" id="HFT93614.1"/>
    </source>
</evidence>
<feature type="compositionally biased region" description="Pro residues" evidence="2">
    <location>
        <begin position="183"/>
        <end position="193"/>
    </location>
</feature>
<dbReference type="AlphaFoldDB" id="A0A7C3QZU3"/>
<keyword evidence="3" id="KW-0732">Signal</keyword>
<feature type="chain" id="PRO_5028489189" evidence="3">
    <location>
        <begin position="22"/>
        <end position="193"/>
    </location>
</feature>
<name>A0A7C3QZU3_9BACT</name>
<proteinExistence type="predicted"/>
<feature type="repeat" description="TPR" evidence="1">
    <location>
        <begin position="64"/>
        <end position="97"/>
    </location>
</feature>
<dbReference type="Gene3D" id="1.25.40.10">
    <property type="entry name" value="Tetratricopeptide repeat domain"/>
    <property type="match status" value="1"/>
</dbReference>
<evidence type="ECO:0000256" key="1">
    <source>
        <dbReference type="PROSITE-ProRule" id="PRU00339"/>
    </source>
</evidence>
<feature type="signal peptide" evidence="3">
    <location>
        <begin position="1"/>
        <end position="21"/>
    </location>
</feature>
<dbReference type="PROSITE" id="PS50005">
    <property type="entry name" value="TPR"/>
    <property type="match status" value="1"/>
</dbReference>
<feature type="region of interest" description="Disordered" evidence="2">
    <location>
        <begin position="166"/>
        <end position="193"/>
    </location>
</feature>
<protein>
    <submittedName>
        <fullName evidence="4">Tetratricopeptide repeat protein</fullName>
    </submittedName>
</protein>
<dbReference type="PROSITE" id="PS51257">
    <property type="entry name" value="PROKAR_LIPOPROTEIN"/>
    <property type="match status" value="1"/>
</dbReference>
<organism evidence="4">
    <name type="scientific">Leptospirillum ferriphilum</name>
    <dbReference type="NCBI Taxonomy" id="178606"/>
    <lineage>
        <taxon>Bacteria</taxon>
        <taxon>Pseudomonadati</taxon>
        <taxon>Nitrospirota</taxon>
        <taxon>Nitrospiria</taxon>
        <taxon>Nitrospirales</taxon>
        <taxon>Nitrospiraceae</taxon>
        <taxon>Leptospirillum</taxon>
    </lineage>
</organism>
<accession>A0A7C3QZU3</accession>
<reference evidence="4" key="1">
    <citation type="journal article" date="2020" name="mSystems">
        <title>Genome- and Community-Level Interaction Insights into Carbon Utilization and Element Cycling Functions of Hydrothermarchaeota in Hydrothermal Sediment.</title>
        <authorList>
            <person name="Zhou Z."/>
            <person name="Liu Y."/>
            <person name="Xu W."/>
            <person name="Pan J."/>
            <person name="Luo Z.H."/>
            <person name="Li M."/>
        </authorList>
    </citation>
    <scope>NUCLEOTIDE SEQUENCE [LARGE SCALE GENOMIC DNA]</scope>
    <source>
        <strain evidence="4">SpSt-902</strain>
    </source>
</reference>
<keyword evidence="1" id="KW-0802">TPR repeat</keyword>
<gene>
    <name evidence="4" type="ORF">ENX03_06715</name>
</gene>
<comment type="caution">
    <text evidence="4">The sequence shown here is derived from an EMBL/GenBank/DDBJ whole genome shotgun (WGS) entry which is preliminary data.</text>
</comment>